<dbReference type="GO" id="GO:0016301">
    <property type="term" value="F:kinase activity"/>
    <property type="evidence" value="ECO:0007669"/>
    <property type="project" value="UniProtKB-KW"/>
</dbReference>
<reference evidence="1 2" key="1">
    <citation type="journal article" date="2019" name="Nat. Plants">
        <title>Stout camphor tree genome fills gaps in understanding of flowering plant genome evolution.</title>
        <authorList>
            <person name="Chaw S.M."/>
            <person name="Liu Y.C."/>
            <person name="Wu Y.W."/>
            <person name="Wang H.Y."/>
            <person name="Lin C.I."/>
            <person name="Wu C.S."/>
            <person name="Ke H.M."/>
            <person name="Chang L.Y."/>
            <person name="Hsu C.Y."/>
            <person name="Yang H.T."/>
            <person name="Sudianto E."/>
            <person name="Hsu M.H."/>
            <person name="Wu K.P."/>
            <person name="Wang L.N."/>
            <person name="Leebens-Mack J.H."/>
            <person name="Tsai I.J."/>
        </authorList>
    </citation>
    <scope>NUCLEOTIDE SEQUENCE [LARGE SCALE GENOMIC DNA]</scope>
    <source>
        <strain evidence="2">cv. Chaw 1501</strain>
        <tissue evidence="1">Young leaves</tissue>
    </source>
</reference>
<dbReference type="Proteomes" id="UP000283530">
    <property type="component" value="Unassembled WGS sequence"/>
</dbReference>
<evidence type="ECO:0000313" key="2">
    <source>
        <dbReference type="Proteomes" id="UP000283530"/>
    </source>
</evidence>
<protein>
    <submittedName>
        <fullName evidence="1">Cysteine-rich receptor-like protein kinase 29</fullName>
    </submittedName>
</protein>
<dbReference type="EMBL" id="QPKB01000008">
    <property type="protein sequence ID" value="RWR91092.1"/>
    <property type="molecule type" value="Genomic_DNA"/>
</dbReference>
<keyword evidence="1" id="KW-0808">Transferase</keyword>
<gene>
    <name evidence="1" type="ORF">CKAN_02023000</name>
</gene>
<proteinExistence type="predicted"/>
<sequence>MWSESSPLPKQTNKHTRTRTSKALILTLPPTLSVTHTFVYVSSNHFPFWKLSAVSNRISWKKKSYLQKKRTYLQKKKTDTSAMGIRKKKTYCFWVKRKKKTDTSAMDKLNGSDIHLQFDFETIRVATGDFSDKNKAGEGGFDAVYKIQTNAPLWIGNAVLKLLGESLEGFFIFTKIHD</sequence>
<keyword evidence="1" id="KW-0675">Receptor</keyword>
<organism evidence="1 2">
    <name type="scientific">Cinnamomum micranthum f. kanehirae</name>
    <dbReference type="NCBI Taxonomy" id="337451"/>
    <lineage>
        <taxon>Eukaryota</taxon>
        <taxon>Viridiplantae</taxon>
        <taxon>Streptophyta</taxon>
        <taxon>Embryophyta</taxon>
        <taxon>Tracheophyta</taxon>
        <taxon>Spermatophyta</taxon>
        <taxon>Magnoliopsida</taxon>
        <taxon>Magnoliidae</taxon>
        <taxon>Laurales</taxon>
        <taxon>Lauraceae</taxon>
        <taxon>Cinnamomum</taxon>
    </lineage>
</organism>
<accession>A0A443PK22</accession>
<dbReference type="Gene3D" id="3.30.200.20">
    <property type="entry name" value="Phosphorylase Kinase, domain 1"/>
    <property type="match status" value="1"/>
</dbReference>
<keyword evidence="1" id="KW-0418">Kinase</keyword>
<evidence type="ECO:0000313" key="1">
    <source>
        <dbReference type="EMBL" id="RWR91092.1"/>
    </source>
</evidence>
<keyword evidence="2" id="KW-1185">Reference proteome</keyword>
<dbReference type="OrthoDB" id="1731161at2759"/>
<dbReference type="AlphaFoldDB" id="A0A443PK22"/>
<name>A0A443PK22_9MAGN</name>
<comment type="caution">
    <text evidence="1">The sequence shown here is derived from an EMBL/GenBank/DDBJ whole genome shotgun (WGS) entry which is preliminary data.</text>
</comment>